<dbReference type="Proteomes" id="UP001139488">
    <property type="component" value="Unassembled WGS sequence"/>
</dbReference>
<gene>
    <name evidence="5" type="primary">apaH</name>
    <name evidence="7" type="ORF">LNL84_03815</name>
</gene>
<sequence length="271" mass="30660">MANYIVGDIQGCLDELHALLNTVEFNAQNDTLWIAGDLVARGPNSLETLRFIYSLGSAAKVVLGNHDLHLLAVSLGIHRAKAKDNTQAILDAPDKHVLLDWLRMQPLMQEHDEFVVCHAGISPDWSLNQARECAREVEAKLQGEQWQTLIEKMYSNQPDKWDPELVGIERWRYAINAFTRMRFCLNDGRLDMTCKLPPEEVKEGSLTPWFLLSSRIPVEKVVLFGHWAALGGYSNADIIGLDTGCVWGGTLTMIRWEDRQFYTQPCLANPQ</sequence>
<dbReference type="NCBIfam" id="TIGR00668">
    <property type="entry name" value="apaH"/>
    <property type="match status" value="1"/>
</dbReference>
<evidence type="ECO:0000256" key="5">
    <source>
        <dbReference type="HAMAP-Rule" id="MF_00199"/>
    </source>
</evidence>
<dbReference type="EC" id="3.6.1.41" evidence="5"/>
<evidence type="ECO:0000313" key="7">
    <source>
        <dbReference type="EMBL" id="MCJ2375954.1"/>
    </source>
</evidence>
<dbReference type="PIRSF" id="PIRSF000903">
    <property type="entry name" value="B5n-ttraPtase_sm"/>
    <property type="match status" value="1"/>
</dbReference>
<dbReference type="RefSeq" id="WP_244355338.1">
    <property type="nucleotide sequence ID" value="NZ_JAJNNZ010000002.1"/>
</dbReference>
<name>A0A9X2AUJ1_9VIBR</name>
<dbReference type="CDD" id="cd07422">
    <property type="entry name" value="MPP_ApaH"/>
    <property type="match status" value="1"/>
</dbReference>
<dbReference type="NCBIfam" id="NF001204">
    <property type="entry name" value="PRK00166.1"/>
    <property type="match status" value="1"/>
</dbReference>
<comment type="catalytic activity">
    <reaction evidence="4 5">
        <text>P(1),P(4)-bis(5'-adenosyl) tetraphosphate + H2O = 2 ADP + 2 H(+)</text>
        <dbReference type="Rhea" id="RHEA:24252"/>
        <dbReference type="ChEBI" id="CHEBI:15377"/>
        <dbReference type="ChEBI" id="CHEBI:15378"/>
        <dbReference type="ChEBI" id="CHEBI:58141"/>
        <dbReference type="ChEBI" id="CHEBI:456216"/>
        <dbReference type="EC" id="3.6.1.41"/>
    </reaction>
</comment>
<dbReference type="InterPro" id="IPR004617">
    <property type="entry name" value="ApaH"/>
</dbReference>
<keyword evidence="8" id="KW-1185">Reference proteome</keyword>
<comment type="function">
    <text evidence="1 5">Hydrolyzes diadenosine 5',5'''-P1,P4-tetraphosphate to yield ADP.</text>
</comment>
<dbReference type="InterPro" id="IPR029052">
    <property type="entry name" value="Metallo-depent_PP-like"/>
</dbReference>
<dbReference type="InterPro" id="IPR004843">
    <property type="entry name" value="Calcineurin-like_PHP"/>
</dbReference>
<feature type="domain" description="Calcineurin-like phosphoesterase" evidence="6">
    <location>
        <begin position="5"/>
        <end position="162"/>
    </location>
</feature>
<dbReference type="Gene3D" id="3.60.21.10">
    <property type="match status" value="1"/>
</dbReference>
<dbReference type="EMBL" id="JAJNNZ010000002">
    <property type="protein sequence ID" value="MCJ2375954.1"/>
    <property type="molecule type" value="Genomic_DNA"/>
</dbReference>
<evidence type="ECO:0000256" key="3">
    <source>
        <dbReference type="ARBA" id="ARBA00022801"/>
    </source>
</evidence>
<dbReference type="PANTHER" id="PTHR40942">
    <property type="match status" value="1"/>
</dbReference>
<dbReference type="Pfam" id="PF00149">
    <property type="entry name" value="Metallophos"/>
    <property type="match status" value="1"/>
</dbReference>
<proteinExistence type="inferred from homology"/>
<keyword evidence="3 5" id="KW-0378">Hydrolase</keyword>
<reference evidence="7" key="1">
    <citation type="submission" date="2021-11" db="EMBL/GenBank/DDBJ databases">
        <title>Vibrio ZSDE26 sp. nov. and Vibrio ZSDZ34 sp. nov., isolated from coastal seawater in Qingdao.</title>
        <authorList>
            <person name="Zhang P."/>
        </authorList>
    </citation>
    <scope>NUCLEOTIDE SEQUENCE</scope>
    <source>
        <strain evidence="7">ZSDZ34</strain>
    </source>
</reference>
<dbReference type="PANTHER" id="PTHR40942:SF4">
    <property type="entry name" value="CYTOCHROME C5"/>
    <property type="match status" value="1"/>
</dbReference>
<comment type="caution">
    <text evidence="7">The sequence shown here is derived from an EMBL/GenBank/DDBJ whole genome shotgun (WGS) entry which is preliminary data.</text>
</comment>
<organism evidence="7 8">
    <name type="scientific">Vibrio gelatinilyticus</name>
    <dbReference type="NCBI Taxonomy" id="2893468"/>
    <lineage>
        <taxon>Bacteria</taxon>
        <taxon>Pseudomonadati</taxon>
        <taxon>Pseudomonadota</taxon>
        <taxon>Gammaproteobacteria</taxon>
        <taxon>Vibrionales</taxon>
        <taxon>Vibrionaceae</taxon>
        <taxon>Vibrio</taxon>
    </lineage>
</organism>
<dbReference type="AlphaFoldDB" id="A0A9X2AUJ1"/>
<comment type="similarity">
    <text evidence="2 5">Belongs to the Ap4A hydrolase family.</text>
</comment>
<protein>
    <recommendedName>
        <fullName evidence="5">Bis(5'-nucleosyl)-tetraphosphatase, symmetrical</fullName>
        <ecNumber evidence="5">3.6.1.41</ecNumber>
    </recommendedName>
    <alternativeName>
        <fullName evidence="5">Ap4A hydrolase</fullName>
    </alternativeName>
    <alternativeName>
        <fullName evidence="5">Diadenosine 5',5'''-P1,P4-tetraphosphate pyrophosphohydrolase</fullName>
    </alternativeName>
    <alternativeName>
        <fullName evidence="5">Diadenosine tetraphosphatase</fullName>
    </alternativeName>
</protein>
<evidence type="ECO:0000259" key="6">
    <source>
        <dbReference type="Pfam" id="PF00149"/>
    </source>
</evidence>
<dbReference type="SUPFAM" id="SSF56300">
    <property type="entry name" value="Metallo-dependent phosphatases"/>
    <property type="match status" value="1"/>
</dbReference>
<dbReference type="HAMAP" id="MF_00199">
    <property type="entry name" value="ApaH"/>
    <property type="match status" value="1"/>
</dbReference>
<evidence type="ECO:0000256" key="1">
    <source>
        <dbReference type="ARBA" id="ARBA00003413"/>
    </source>
</evidence>
<evidence type="ECO:0000256" key="4">
    <source>
        <dbReference type="ARBA" id="ARBA00049417"/>
    </source>
</evidence>
<evidence type="ECO:0000313" key="8">
    <source>
        <dbReference type="Proteomes" id="UP001139488"/>
    </source>
</evidence>
<dbReference type="GO" id="GO:0008803">
    <property type="term" value="F:bis(5'-nucleosyl)-tetraphosphatase (symmetrical) activity"/>
    <property type="evidence" value="ECO:0007669"/>
    <property type="project" value="UniProtKB-UniRule"/>
</dbReference>
<evidence type="ECO:0000256" key="2">
    <source>
        <dbReference type="ARBA" id="ARBA00005419"/>
    </source>
</evidence>
<accession>A0A9X2AUJ1</accession>